<dbReference type="EMBL" id="JAGXOE010000360">
    <property type="protein sequence ID" value="MBS4104672.1"/>
    <property type="molecule type" value="Genomic_DNA"/>
</dbReference>
<keyword evidence="1" id="KW-1133">Transmembrane helix</keyword>
<evidence type="ECO:0000256" key="1">
    <source>
        <dbReference type="SAM" id="Phobius"/>
    </source>
</evidence>
<accession>A0ABS5NK44</accession>
<gene>
    <name evidence="2" type="ORF">KFZ73_26010</name>
</gene>
<dbReference type="Proteomes" id="UP000676853">
    <property type="component" value="Unassembled WGS sequence"/>
</dbReference>
<protein>
    <submittedName>
        <fullName evidence="2">Uncharacterized protein</fullName>
    </submittedName>
</protein>
<feature type="non-terminal residue" evidence="2">
    <location>
        <position position="1"/>
    </location>
</feature>
<feature type="transmembrane region" description="Helical" evidence="1">
    <location>
        <begin position="44"/>
        <end position="65"/>
    </location>
</feature>
<evidence type="ECO:0000313" key="2">
    <source>
        <dbReference type="EMBL" id="MBS4104672.1"/>
    </source>
</evidence>
<proteinExistence type="predicted"/>
<dbReference type="RefSeq" id="WP_212555618.1">
    <property type="nucleotide sequence ID" value="NZ_JAGXOE010000360.1"/>
</dbReference>
<keyword evidence="3" id="KW-1185">Reference proteome</keyword>
<keyword evidence="1" id="KW-0472">Membrane</keyword>
<reference evidence="2 3" key="1">
    <citation type="submission" date="2021-04" db="EMBL/GenBank/DDBJ databases">
        <title>Whole genome sequence analysis of a thiophenic sulfur metabolizing bacteria.</title>
        <authorList>
            <person name="Akhtar N."/>
            <person name="Akram J."/>
            <person name="Aslam A."/>
        </authorList>
    </citation>
    <scope>NUCLEOTIDE SEQUENCE [LARGE SCALE GENOMIC DNA]</scope>
    <source>
        <strain evidence="2 3">3OW</strain>
    </source>
</reference>
<sequence length="176" mass="19042">VMDADSGQPRARRVTPLGVVGAVLAVLVVIEVLAWLWGHTVGAHLLWLATTLLAGFVLIVVWLIYLATWAARRKRFAWHLLIIPAIGLFGLAAVVTGLPHKARWSYDEPRLTAAARAVLADPRPEFSEHGNRRIGSQEVYGTDKADGVVTFSIFGGGFSVTTLEYRPDGSAPEFGG</sequence>
<evidence type="ECO:0000313" key="3">
    <source>
        <dbReference type="Proteomes" id="UP000676853"/>
    </source>
</evidence>
<feature type="transmembrane region" description="Helical" evidence="1">
    <location>
        <begin position="77"/>
        <end position="98"/>
    </location>
</feature>
<organism evidence="2 3">
    <name type="scientific">Tsukamurella paurometabola</name>
    <name type="common">Corynebacterium paurometabolum</name>
    <dbReference type="NCBI Taxonomy" id="2061"/>
    <lineage>
        <taxon>Bacteria</taxon>
        <taxon>Bacillati</taxon>
        <taxon>Actinomycetota</taxon>
        <taxon>Actinomycetes</taxon>
        <taxon>Mycobacteriales</taxon>
        <taxon>Tsukamurellaceae</taxon>
        <taxon>Tsukamurella</taxon>
    </lineage>
</organism>
<keyword evidence="1" id="KW-0812">Transmembrane</keyword>
<name>A0ABS5NK44_TSUPA</name>
<feature type="transmembrane region" description="Helical" evidence="1">
    <location>
        <begin position="17"/>
        <end position="38"/>
    </location>
</feature>
<comment type="caution">
    <text evidence="2">The sequence shown here is derived from an EMBL/GenBank/DDBJ whole genome shotgun (WGS) entry which is preliminary data.</text>
</comment>
<feature type="non-terminal residue" evidence="2">
    <location>
        <position position="176"/>
    </location>
</feature>